<dbReference type="PANTHER" id="PTHR47078">
    <property type="entry name" value="CYTOSKELETON-ASSOCIATED PROTEIN 2-LIKE"/>
    <property type="match status" value="1"/>
</dbReference>
<comment type="caution">
    <text evidence="8">The sequence shown here is derived from an EMBL/GenBank/DDBJ whole genome shotgun (WGS) entry which is preliminary data.</text>
</comment>
<feature type="domain" description="Cytoskeleton-associated protein 2 C-terminal" evidence="7">
    <location>
        <begin position="649"/>
        <end position="728"/>
    </location>
</feature>
<evidence type="ECO:0000256" key="4">
    <source>
        <dbReference type="ARBA" id="ARBA00022553"/>
    </source>
</evidence>
<dbReference type="OrthoDB" id="6288182at2759"/>
<evidence type="ECO:0000256" key="5">
    <source>
        <dbReference type="ARBA" id="ARBA00023212"/>
    </source>
</evidence>
<dbReference type="GO" id="GO:0005813">
    <property type="term" value="C:centrosome"/>
    <property type="evidence" value="ECO:0007669"/>
    <property type="project" value="TreeGrafter"/>
</dbReference>
<feature type="compositionally biased region" description="Acidic residues" evidence="6">
    <location>
        <begin position="642"/>
        <end position="651"/>
    </location>
</feature>
<dbReference type="Proteomes" id="UP001152803">
    <property type="component" value="Unassembled WGS sequence"/>
</dbReference>
<dbReference type="InterPro" id="IPR029197">
    <property type="entry name" value="CKAP2_C"/>
</dbReference>
<feature type="compositionally biased region" description="Low complexity" evidence="6">
    <location>
        <begin position="331"/>
        <end position="341"/>
    </location>
</feature>
<dbReference type="PANTHER" id="PTHR47078:SF1">
    <property type="entry name" value="CYTOSKELETON-ASSOCIATED PROTEIN 2-LIKE"/>
    <property type="match status" value="1"/>
</dbReference>
<evidence type="ECO:0000313" key="9">
    <source>
        <dbReference type="Proteomes" id="UP001152803"/>
    </source>
</evidence>
<feature type="domain" description="Cytoskeleton-associated protein 2 C-terminal" evidence="7">
    <location>
        <begin position="475"/>
        <end position="623"/>
    </location>
</feature>
<feature type="compositionally biased region" description="Low complexity" evidence="6">
    <location>
        <begin position="178"/>
        <end position="194"/>
    </location>
</feature>
<sequence length="764" mass="81136">MMDEDDAVRKLSRLELRKQKLMEYLAAKGKLKATNPKPYLRDDSIKHRKPEGRCSKTCNPDEGKENQGGELPRLRLAEKKPQPSSAGTSRAPLSTNVISARATGRSRFPAPAATYPAGSQTASAAPGPSAPPAANKGRSVAQPIRAGSATVTSSRNGAKAKAAPRGRAAAESQGGVRPVPAAAPRTAEAASASSKTGPTAAFRARTRPSAPTQPRLPSAKTQPGTGAQTKLHSNTTAPARAPPRTSAPVRTCSDAVARPRTGRPAAAASSKAGPGKAPTARGPPGVPVPTAPTKRIGTSLRKASDLGSAGARVPCVAVQSRAAGPRGGLDPPARGAARPSALPAPPQRPALRAAAPQWGRPPAPASRAGDGLRVGALQRAVRQAVSEMRGKGGGKGPAPNRKNPRPAPSGRVDFTGLQTEREPRGAVERVSAVASTVPRTARPSCQTLRPADLKTPARTGQAGPNPGLIGTAPPRDRKLTTAQEQRLQKLHEWRQSKGISYKRPPMPVRARGKKGASPVPLHYWTAMEEEEEAQSLVYNIDRSLTDCVKLLQEGCPSEQVVQVLSGVPMAKKFAKYWICQARLMEREGNLEVLPMFEEAVRVVLEPVDALRAVVFEILKRKEEASSAGMGGSPAASEGEGKEGEEEEDEDEKGGSSVVKYKITATPGGRRSQQQEPVTLEGQELRFFTPVRRSVRIERSAPGYPSALREHDPCVASFRDLLAEEEEEEAEGRAERDRGSPLYVYRENEALRDQVQIQLCLQPTV</sequence>
<dbReference type="EMBL" id="JAFJMO010000011">
    <property type="protein sequence ID" value="KAJ8263587.1"/>
    <property type="molecule type" value="Genomic_DNA"/>
</dbReference>
<protein>
    <recommendedName>
        <fullName evidence="7">Cytoskeleton-associated protein 2 C-terminal domain-containing protein</fullName>
    </recommendedName>
</protein>
<evidence type="ECO:0000256" key="2">
    <source>
        <dbReference type="ARBA" id="ARBA00009468"/>
    </source>
</evidence>
<feature type="compositionally biased region" description="Low complexity" evidence="6">
    <location>
        <begin position="116"/>
        <end position="127"/>
    </location>
</feature>
<organism evidence="8 9">
    <name type="scientific">Conger conger</name>
    <name type="common">Conger eel</name>
    <name type="synonym">Muraena conger</name>
    <dbReference type="NCBI Taxonomy" id="82655"/>
    <lineage>
        <taxon>Eukaryota</taxon>
        <taxon>Metazoa</taxon>
        <taxon>Chordata</taxon>
        <taxon>Craniata</taxon>
        <taxon>Vertebrata</taxon>
        <taxon>Euteleostomi</taxon>
        <taxon>Actinopterygii</taxon>
        <taxon>Neopterygii</taxon>
        <taxon>Teleostei</taxon>
        <taxon>Anguilliformes</taxon>
        <taxon>Congridae</taxon>
        <taxon>Conger</taxon>
    </lineage>
</organism>
<evidence type="ECO:0000256" key="6">
    <source>
        <dbReference type="SAM" id="MobiDB-lite"/>
    </source>
</evidence>
<evidence type="ECO:0000259" key="7">
    <source>
        <dbReference type="Pfam" id="PF15297"/>
    </source>
</evidence>
<dbReference type="InterPro" id="IPR052855">
    <property type="entry name" value="CKAP2-like"/>
</dbReference>
<feature type="region of interest" description="Disordered" evidence="6">
    <location>
        <begin position="625"/>
        <end position="657"/>
    </location>
</feature>
<keyword evidence="3" id="KW-0963">Cytoplasm</keyword>
<feature type="region of interest" description="Disordered" evidence="6">
    <location>
        <begin position="454"/>
        <end position="475"/>
    </location>
</feature>
<evidence type="ECO:0000313" key="8">
    <source>
        <dbReference type="EMBL" id="KAJ8263587.1"/>
    </source>
</evidence>
<feature type="compositionally biased region" description="Low complexity" evidence="6">
    <location>
        <begin position="157"/>
        <end position="170"/>
    </location>
</feature>
<dbReference type="AlphaFoldDB" id="A0A9Q1HTK3"/>
<accession>A0A9Q1HTK3</accession>
<keyword evidence="4" id="KW-0597">Phosphoprotein</keyword>
<reference evidence="8" key="1">
    <citation type="journal article" date="2023" name="Science">
        <title>Genome structures resolve the early diversification of teleost fishes.</title>
        <authorList>
            <person name="Parey E."/>
            <person name="Louis A."/>
            <person name="Montfort J."/>
            <person name="Bouchez O."/>
            <person name="Roques C."/>
            <person name="Iampietro C."/>
            <person name="Lluch J."/>
            <person name="Castinel A."/>
            <person name="Donnadieu C."/>
            <person name="Desvignes T."/>
            <person name="Floi Bucao C."/>
            <person name="Jouanno E."/>
            <person name="Wen M."/>
            <person name="Mejri S."/>
            <person name="Dirks R."/>
            <person name="Jansen H."/>
            <person name="Henkel C."/>
            <person name="Chen W.J."/>
            <person name="Zahm M."/>
            <person name="Cabau C."/>
            <person name="Klopp C."/>
            <person name="Thompson A.W."/>
            <person name="Robinson-Rechavi M."/>
            <person name="Braasch I."/>
            <person name="Lecointre G."/>
            <person name="Bobe J."/>
            <person name="Postlethwait J.H."/>
            <person name="Berthelot C."/>
            <person name="Roest Crollius H."/>
            <person name="Guiguen Y."/>
        </authorList>
    </citation>
    <scope>NUCLEOTIDE SEQUENCE</scope>
    <source>
        <strain evidence="8">Concon-B</strain>
    </source>
</reference>
<name>A0A9Q1HTK3_CONCO</name>
<evidence type="ECO:0000256" key="3">
    <source>
        <dbReference type="ARBA" id="ARBA00022490"/>
    </source>
</evidence>
<feature type="region of interest" description="Disordered" evidence="6">
    <location>
        <begin position="29"/>
        <end position="442"/>
    </location>
</feature>
<evidence type="ECO:0000256" key="1">
    <source>
        <dbReference type="ARBA" id="ARBA00004245"/>
    </source>
</evidence>
<feature type="compositionally biased region" description="Polar residues" evidence="6">
    <location>
        <begin position="82"/>
        <end position="98"/>
    </location>
</feature>
<comment type="similarity">
    <text evidence="2">Belongs to the CKAP2 family.</text>
</comment>
<keyword evidence="9" id="KW-1185">Reference proteome</keyword>
<comment type="subcellular location">
    <subcellularLocation>
        <location evidence="1">Cytoplasm</location>
        <location evidence="1">Cytoskeleton</location>
    </subcellularLocation>
</comment>
<proteinExistence type="inferred from homology"/>
<feature type="compositionally biased region" description="Low complexity" evidence="6">
    <location>
        <begin position="235"/>
        <end position="283"/>
    </location>
</feature>
<dbReference type="GO" id="GO:0005829">
    <property type="term" value="C:cytosol"/>
    <property type="evidence" value="ECO:0007669"/>
    <property type="project" value="TreeGrafter"/>
</dbReference>
<gene>
    <name evidence="8" type="ORF">COCON_G00160440</name>
</gene>
<feature type="compositionally biased region" description="Polar residues" evidence="6">
    <location>
        <begin position="219"/>
        <end position="234"/>
    </location>
</feature>
<keyword evidence="5" id="KW-0206">Cytoskeleton</keyword>
<dbReference type="Pfam" id="PF15297">
    <property type="entry name" value="CKAP2_C"/>
    <property type="match status" value="2"/>
</dbReference>
<feature type="compositionally biased region" description="Polar residues" evidence="6">
    <location>
        <begin position="433"/>
        <end position="442"/>
    </location>
</feature>
<feature type="compositionally biased region" description="Basic and acidic residues" evidence="6">
    <location>
        <begin position="39"/>
        <end position="81"/>
    </location>
</feature>
<dbReference type="GO" id="GO:0072686">
    <property type="term" value="C:mitotic spindle"/>
    <property type="evidence" value="ECO:0007669"/>
    <property type="project" value="TreeGrafter"/>
</dbReference>